<name>A0ABR3QRH8_9PLEO</name>
<evidence type="ECO:0000313" key="2">
    <source>
        <dbReference type="EMBL" id="KAL1594751.1"/>
    </source>
</evidence>
<feature type="compositionally biased region" description="Pro residues" evidence="1">
    <location>
        <begin position="151"/>
        <end position="161"/>
    </location>
</feature>
<feature type="region of interest" description="Disordered" evidence="1">
    <location>
        <begin position="89"/>
        <end position="199"/>
    </location>
</feature>
<dbReference type="Proteomes" id="UP001521222">
    <property type="component" value="Unassembled WGS sequence"/>
</dbReference>
<protein>
    <submittedName>
        <fullName evidence="2">Uncharacterized protein</fullName>
    </submittedName>
</protein>
<evidence type="ECO:0000256" key="1">
    <source>
        <dbReference type="SAM" id="MobiDB-lite"/>
    </source>
</evidence>
<keyword evidence="3" id="KW-1185">Reference proteome</keyword>
<proteinExistence type="predicted"/>
<sequence length="199" mass="21526">MPKYVDLQKYSARQIAAIVEILRERKDLRGLPRVAVRRATFAAIEKSMQKNLTLDAEPTVLVKRVRLSSEDGTQVPPNEETVAVNAVAEPKRKRKGKHQFGLEKREDKAKGMSADALGAVPTPDGSGGLAAPDPPLGFEPSSFPASSQVMAPPPKQTPVPIPSLRDVLSCKQTETKAKKKAKVEKKAKAEVHGLGQPHA</sequence>
<reference evidence="2 3" key="1">
    <citation type="submission" date="2024-02" db="EMBL/GenBank/DDBJ databases">
        <title>De novo assembly and annotation of 12 fungi associated with fruit tree decline syndrome in Ontario, Canada.</title>
        <authorList>
            <person name="Sulman M."/>
            <person name="Ellouze W."/>
            <person name="Ilyukhin E."/>
        </authorList>
    </citation>
    <scope>NUCLEOTIDE SEQUENCE [LARGE SCALE GENOMIC DNA]</scope>
    <source>
        <strain evidence="2 3">M97-236</strain>
    </source>
</reference>
<feature type="compositionally biased region" description="Basic and acidic residues" evidence="1">
    <location>
        <begin position="100"/>
        <end position="110"/>
    </location>
</feature>
<evidence type="ECO:0000313" key="3">
    <source>
        <dbReference type="Proteomes" id="UP001521222"/>
    </source>
</evidence>
<organism evidence="2 3">
    <name type="scientific">Nothophoma quercina</name>
    <dbReference type="NCBI Taxonomy" id="749835"/>
    <lineage>
        <taxon>Eukaryota</taxon>
        <taxon>Fungi</taxon>
        <taxon>Dikarya</taxon>
        <taxon>Ascomycota</taxon>
        <taxon>Pezizomycotina</taxon>
        <taxon>Dothideomycetes</taxon>
        <taxon>Pleosporomycetidae</taxon>
        <taxon>Pleosporales</taxon>
        <taxon>Pleosporineae</taxon>
        <taxon>Didymellaceae</taxon>
        <taxon>Nothophoma</taxon>
    </lineage>
</organism>
<gene>
    <name evidence="2" type="ORF">SLS59_008561</name>
</gene>
<accession>A0ABR3QRH8</accession>
<dbReference type="EMBL" id="JAKIXB020000034">
    <property type="protein sequence ID" value="KAL1594751.1"/>
    <property type="molecule type" value="Genomic_DNA"/>
</dbReference>
<comment type="caution">
    <text evidence="2">The sequence shown here is derived from an EMBL/GenBank/DDBJ whole genome shotgun (WGS) entry which is preliminary data.</text>
</comment>